<name>A0AAV9PTN8_9PEZI</name>
<evidence type="ECO:0000313" key="2">
    <source>
        <dbReference type="Proteomes" id="UP001337655"/>
    </source>
</evidence>
<evidence type="ECO:0000313" key="1">
    <source>
        <dbReference type="EMBL" id="KAK5175688.1"/>
    </source>
</evidence>
<keyword evidence="2" id="KW-1185">Reference proteome</keyword>
<sequence length="242" mass="27351">MVPSASSTHQSSMEALTIATAALAVAAPTEATDQPAQSPTFLSLPAEIRLLIYEYVDATQRTYQRAKHWQIDKRASVSCSSTGLAAVHQLCRLAHAEALPLIYHNDNTFKVRVAPVDENNTLLPVYSSLTFLRHVRRLQVELHLSMTGRRTSAALEIRRPGEVLSLLRENRVLRTFFFHPVRKNVDGDGFTKFRDTLYELRRRSVREGTEAGKNLRQRELDSLSMLSPISTMCSIRKMEETK</sequence>
<reference evidence="1 2" key="1">
    <citation type="submission" date="2023-08" db="EMBL/GenBank/DDBJ databases">
        <title>Black Yeasts Isolated from many extreme environments.</title>
        <authorList>
            <person name="Coleine C."/>
            <person name="Stajich J.E."/>
            <person name="Selbmann L."/>
        </authorList>
    </citation>
    <scope>NUCLEOTIDE SEQUENCE [LARGE SCALE GENOMIC DNA]</scope>
    <source>
        <strain evidence="1 2">CCFEE 5935</strain>
    </source>
</reference>
<dbReference type="PANTHER" id="PTHR42085">
    <property type="entry name" value="F-BOX DOMAIN-CONTAINING PROTEIN"/>
    <property type="match status" value="1"/>
</dbReference>
<dbReference type="RefSeq" id="XP_064664326.1">
    <property type="nucleotide sequence ID" value="XM_064798092.1"/>
</dbReference>
<accession>A0AAV9PTN8</accession>
<dbReference type="AlphaFoldDB" id="A0AAV9PTN8"/>
<gene>
    <name evidence="1" type="ORF">LTR77_000827</name>
</gene>
<comment type="caution">
    <text evidence="1">The sequence shown here is derived from an EMBL/GenBank/DDBJ whole genome shotgun (WGS) entry which is preliminary data.</text>
</comment>
<dbReference type="Proteomes" id="UP001337655">
    <property type="component" value="Unassembled WGS sequence"/>
</dbReference>
<dbReference type="EMBL" id="JAVRRT010000001">
    <property type="protein sequence ID" value="KAK5175688.1"/>
    <property type="molecule type" value="Genomic_DNA"/>
</dbReference>
<dbReference type="InterPro" id="IPR038883">
    <property type="entry name" value="AN11006-like"/>
</dbReference>
<protein>
    <submittedName>
        <fullName evidence="1">Uncharacterized protein</fullName>
    </submittedName>
</protein>
<organism evidence="1 2">
    <name type="scientific">Saxophila tyrrhenica</name>
    <dbReference type="NCBI Taxonomy" id="1690608"/>
    <lineage>
        <taxon>Eukaryota</taxon>
        <taxon>Fungi</taxon>
        <taxon>Dikarya</taxon>
        <taxon>Ascomycota</taxon>
        <taxon>Pezizomycotina</taxon>
        <taxon>Dothideomycetes</taxon>
        <taxon>Dothideomycetidae</taxon>
        <taxon>Mycosphaerellales</taxon>
        <taxon>Extremaceae</taxon>
        <taxon>Saxophila</taxon>
    </lineage>
</organism>
<dbReference type="GeneID" id="89922177"/>
<dbReference type="PANTHER" id="PTHR42085:SF2">
    <property type="entry name" value="F-BOX DOMAIN-CONTAINING PROTEIN"/>
    <property type="match status" value="1"/>
</dbReference>
<proteinExistence type="predicted"/>